<name>A0A0A7I5T8_9BIFI</name>
<keyword evidence="1 2" id="KW-0129">CBS domain</keyword>
<protein>
    <recommendedName>
        <fullName evidence="4">CBS domain-containing protein</fullName>
    </recommendedName>
</protein>
<dbReference type="PANTHER" id="PTHR43080">
    <property type="entry name" value="CBS DOMAIN-CONTAINING PROTEIN CBSX3, MITOCHONDRIAL"/>
    <property type="match status" value="1"/>
</dbReference>
<dbReference type="InterPro" id="IPR021529">
    <property type="entry name" value="DUF2798"/>
</dbReference>
<evidence type="ECO:0000256" key="3">
    <source>
        <dbReference type="SAM" id="Phobius"/>
    </source>
</evidence>
<dbReference type="PROSITE" id="PS51371">
    <property type="entry name" value="CBS"/>
    <property type="match status" value="2"/>
</dbReference>
<dbReference type="InterPro" id="IPR000644">
    <property type="entry name" value="CBS_dom"/>
</dbReference>
<feature type="domain" description="CBS" evidence="4">
    <location>
        <begin position="187"/>
        <end position="244"/>
    </location>
</feature>
<dbReference type="KEGG" id="bka:AH68_05570"/>
<dbReference type="SMART" id="SM00116">
    <property type="entry name" value="CBS"/>
    <property type="match status" value="2"/>
</dbReference>
<evidence type="ECO:0000259" key="4">
    <source>
        <dbReference type="PROSITE" id="PS51371"/>
    </source>
</evidence>
<dbReference type="Pfam" id="PF00571">
    <property type="entry name" value="CBS"/>
    <property type="match status" value="2"/>
</dbReference>
<dbReference type="InterPro" id="IPR051257">
    <property type="entry name" value="Diverse_CBS-Domain"/>
</dbReference>
<keyword evidence="3" id="KW-0812">Transmembrane</keyword>
<dbReference type="OrthoDB" id="9807125at2"/>
<dbReference type="InterPro" id="IPR046342">
    <property type="entry name" value="CBS_dom_sf"/>
</dbReference>
<feature type="domain" description="CBS" evidence="4">
    <location>
        <begin position="276"/>
        <end position="334"/>
    </location>
</feature>
<feature type="transmembrane region" description="Helical" evidence="3">
    <location>
        <begin position="102"/>
        <end position="128"/>
    </location>
</feature>
<dbReference type="HOGENOM" id="CLU_830715_0_0_11"/>
<dbReference type="RefSeq" id="WP_081995885.1">
    <property type="nucleotide sequence ID" value="NZ_CP007456.1"/>
</dbReference>
<dbReference type="Proteomes" id="UP000030625">
    <property type="component" value="Chromosome"/>
</dbReference>
<keyword evidence="3" id="KW-0472">Membrane</keyword>
<reference evidence="5 6" key="1">
    <citation type="journal article" date="2015" name="Genome Announc.">
        <title>Complete and Assembled Genome Sequence of Bifidobacterium kashiwanohense PV20-2, Isolated from the Feces of an Anemic Kenyan Infant.</title>
        <authorList>
            <person name="Vazquez-Gutierrez P."/>
            <person name="Lacroix C."/>
            <person name="Chassard C."/>
            <person name="Klumpp J."/>
            <person name="Jans C."/>
            <person name="Stevens M.J."/>
        </authorList>
    </citation>
    <scope>NUCLEOTIDE SEQUENCE [LARGE SCALE GENOMIC DNA]</scope>
    <source>
        <strain evidence="5 6">PV20-2</strain>
    </source>
</reference>
<organism evidence="5 6">
    <name type="scientific">Bifidobacterium catenulatum PV20-2</name>
    <dbReference type="NCBI Taxonomy" id="1447716"/>
    <lineage>
        <taxon>Bacteria</taxon>
        <taxon>Bacillati</taxon>
        <taxon>Actinomycetota</taxon>
        <taxon>Actinomycetes</taxon>
        <taxon>Bifidobacteriales</taxon>
        <taxon>Bifidobacteriaceae</taxon>
        <taxon>Bifidobacterium</taxon>
    </lineage>
</organism>
<evidence type="ECO:0000256" key="2">
    <source>
        <dbReference type="PROSITE-ProRule" id="PRU00703"/>
    </source>
</evidence>
<accession>A0A0A7I5T8</accession>
<dbReference type="Pfam" id="PF11391">
    <property type="entry name" value="DUF2798"/>
    <property type="match status" value="2"/>
</dbReference>
<dbReference type="STRING" id="1447716.AH68_05570"/>
<feature type="transmembrane region" description="Helical" evidence="3">
    <location>
        <begin position="134"/>
        <end position="153"/>
    </location>
</feature>
<feature type="transmembrane region" description="Helical" evidence="3">
    <location>
        <begin position="53"/>
        <end position="74"/>
    </location>
</feature>
<keyword evidence="3" id="KW-1133">Transmembrane helix</keyword>
<proteinExistence type="predicted"/>
<dbReference type="PANTHER" id="PTHR43080:SF2">
    <property type="entry name" value="CBS DOMAIN-CONTAINING PROTEIN"/>
    <property type="match status" value="1"/>
</dbReference>
<evidence type="ECO:0000313" key="6">
    <source>
        <dbReference type="Proteomes" id="UP000030625"/>
    </source>
</evidence>
<dbReference type="SUPFAM" id="SSF54631">
    <property type="entry name" value="CBS-domain pair"/>
    <property type="match status" value="1"/>
</dbReference>
<feature type="transmembrane region" description="Helical" evidence="3">
    <location>
        <begin position="21"/>
        <end position="41"/>
    </location>
</feature>
<evidence type="ECO:0000313" key="5">
    <source>
        <dbReference type="EMBL" id="AIZ14590.1"/>
    </source>
</evidence>
<sequence length="334" mass="36572">MQQHIERIAKGSSVPRNGKEGILFSFIMSAIMIYVMAALNYGVRIGDVGAAAWSYALFNWPLAYVVGMICDLCICTPSSRAIMNTFCAATDRAVWKGITVKFLMVVLMTVFMTVFGAIMAFGFTFGAFTGFWRMFPYNFTIALPIQMLIVAPLSGKIVHAIGDAAGWNKSAQQHVPALDVKTVADVMQHDVYTVASDATVRDAVRMMLEKNISGMPIVDDERHVVGFISDSDVLRRFAQDNAPVSDISTLVTGMARGEFPELSHAELLDMNVMVIATKPAVTVQSDANIAQVCQMLGYQQYKKVPVVEQGKIVGVVNRGRLTRRSFEACLGTAE</sequence>
<evidence type="ECO:0000256" key="1">
    <source>
        <dbReference type="ARBA" id="ARBA00023122"/>
    </source>
</evidence>
<gene>
    <name evidence="5" type="ORF">AH68_05570</name>
</gene>
<dbReference type="AlphaFoldDB" id="A0A0A7I5T8"/>
<dbReference type="Gene3D" id="3.10.580.10">
    <property type="entry name" value="CBS-domain"/>
    <property type="match status" value="1"/>
</dbReference>
<dbReference type="EMBL" id="CP007456">
    <property type="protein sequence ID" value="AIZ14590.1"/>
    <property type="molecule type" value="Genomic_DNA"/>
</dbReference>